<evidence type="ECO:0000313" key="4">
    <source>
        <dbReference type="Proteomes" id="UP000033452"/>
    </source>
</evidence>
<organism evidence="3 4">
    <name type="scientific">Pseudoalteromonas rubra</name>
    <dbReference type="NCBI Taxonomy" id="43658"/>
    <lineage>
        <taxon>Bacteria</taxon>
        <taxon>Pseudomonadati</taxon>
        <taxon>Pseudomonadota</taxon>
        <taxon>Gammaproteobacteria</taxon>
        <taxon>Alteromonadales</taxon>
        <taxon>Pseudoalteromonadaceae</taxon>
        <taxon>Pseudoalteromonas</taxon>
    </lineage>
</organism>
<dbReference type="SUPFAM" id="SSF48452">
    <property type="entry name" value="TPR-like"/>
    <property type="match status" value="1"/>
</dbReference>
<dbReference type="Gene3D" id="1.25.40.10">
    <property type="entry name" value="Tetratricopeptide repeat domain"/>
    <property type="match status" value="1"/>
</dbReference>
<gene>
    <name evidence="3" type="ORF">TW77_06500</name>
</gene>
<dbReference type="InterPro" id="IPR019734">
    <property type="entry name" value="TPR_rpt"/>
</dbReference>
<dbReference type="Pfam" id="PF12895">
    <property type="entry name" value="ANAPC3"/>
    <property type="match status" value="1"/>
</dbReference>
<reference evidence="3 4" key="1">
    <citation type="journal article" date="2015" name="BMC Genomics">
        <title>Genome mining reveals unlocked bioactive potential of marine Gram-negative bacteria.</title>
        <authorList>
            <person name="Machado H."/>
            <person name="Sonnenschein E.C."/>
            <person name="Melchiorsen J."/>
            <person name="Gram L."/>
        </authorList>
    </citation>
    <scope>NUCLEOTIDE SEQUENCE [LARGE SCALE GENOMIC DNA]</scope>
    <source>
        <strain evidence="3 4">S2471</strain>
    </source>
</reference>
<feature type="chain" id="PRO_5002475852" evidence="2">
    <location>
        <begin position="26"/>
        <end position="437"/>
    </location>
</feature>
<dbReference type="AlphaFoldDB" id="A0A0F4QUZ2"/>
<keyword evidence="2" id="KW-0732">Signal</keyword>
<keyword evidence="1" id="KW-0802">TPR repeat</keyword>
<feature type="signal peptide" evidence="2">
    <location>
        <begin position="1"/>
        <end position="25"/>
    </location>
</feature>
<dbReference type="SUPFAM" id="SSF56925">
    <property type="entry name" value="OMPA-like"/>
    <property type="match status" value="1"/>
</dbReference>
<dbReference type="Proteomes" id="UP000033452">
    <property type="component" value="Unassembled WGS sequence"/>
</dbReference>
<dbReference type="RefSeq" id="WP_046004153.1">
    <property type="nucleotide sequence ID" value="NZ_JXYA01000011.1"/>
</dbReference>
<dbReference type="PATRIC" id="fig|43658.5.peg.1368"/>
<dbReference type="EMBL" id="JXYA01000011">
    <property type="protein sequence ID" value="KJZ11159.1"/>
    <property type="molecule type" value="Genomic_DNA"/>
</dbReference>
<evidence type="ECO:0000256" key="1">
    <source>
        <dbReference type="PROSITE-ProRule" id="PRU00339"/>
    </source>
</evidence>
<dbReference type="PROSITE" id="PS50005">
    <property type="entry name" value="TPR"/>
    <property type="match status" value="1"/>
</dbReference>
<dbReference type="InterPro" id="IPR023614">
    <property type="entry name" value="Porin_dom_sf"/>
</dbReference>
<evidence type="ECO:0000313" key="3">
    <source>
        <dbReference type="EMBL" id="KJZ11159.1"/>
    </source>
</evidence>
<keyword evidence="4" id="KW-1185">Reference proteome</keyword>
<feature type="repeat" description="TPR" evidence="1">
    <location>
        <begin position="60"/>
        <end position="93"/>
    </location>
</feature>
<accession>A0A0F4QUZ2</accession>
<evidence type="ECO:0000256" key="2">
    <source>
        <dbReference type="SAM" id="SignalP"/>
    </source>
</evidence>
<dbReference type="InterPro" id="IPR011250">
    <property type="entry name" value="OMP/PagP_B-barrel"/>
</dbReference>
<dbReference type="OrthoDB" id="5614121at2"/>
<proteinExistence type="predicted"/>
<dbReference type="Gene3D" id="2.40.160.10">
    <property type="entry name" value="Porin"/>
    <property type="match status" value="1"/>
</dbReference>
<dbReference type="InterPro" id="IPR011990">
    <property type="entry name" value="TPR-like_helical_dom_sf"/>
</dbReference>
<sequence>MQLLLHRAFIPVVLLVGLHNSAALAAATPLTQLKSALDQGQFEQAYALAQSHFETAAGDAEFDFLYARAALETGHYNEAVFALERVLAVKPNHQSSLYLLGLTYNKQKNYPQAASTLNSLLATSLSDEFRQRVERALDAIEDNQASMAQQLKHRVSLALGHDSNVNSGTTDDRIVIGGLPILLDDSSREASDAFARTSYRFDGRWQQTQHQAWRANIQLSDQRHQDSDEFDRTQLSANVSYVQDIDDLQLHLGAQLGVMSLDSATYQQDAGVFGALRYAIDEHWAATLNISAFNLNNVRDSELDSRLYTSGFAISRAARNWLVRVSAGYTWQPAEEPTAEHYARDYAHISAALVYRLNDAHRLNARVQYRDIEHRAAHPFFLKVRDETLHIAHLGWVYQITPAWGLETKLAYYDKDSSLQLYSYDRTEWSLGVHYDF</sequence>
<protein>
    <submittedName>
        <fullName evidence="3">Uncharacterized protein</fullName>
    </submittedName>
</protein>
<name>A0A0F4QUZ2_9GAMM</name>
<comment type="caution">
    <text evidence="3">The sequence shown here is derived from an EMBL/GenBank/DDBJ whole genome shotgun (WGS) entry which is preliminary data.</text>
</comment>